<dbReference type="OMA" id="CTIQHAN"/>
<gene>
    <name evidence="7" type="primary">TBLA0C07240</name>
    <name evidence="7" type="ORF">TBLA_0C07240</name>
</gene>
<keyword evidence="6" id="KW-0472">Membrane</keyword>
<sequence>MSKNLSNKESVELHEFTLEDGNPHSLPSSDPHIIMDDEFLFETPNKSLSHQSPTNTCARISHALRRMANVKNPLMKKFLHFKGPIAILLLFSVILGISVHPHKSIPTAKNYILQTFKSVKEVSSKRELAALDLTSSIKYNNNLEKSAINSRIINQHYDDFKIKGYISNLNIDKLLNEKQSKVEKAGSTLKDSNGELVAVKDFELMLNNDYSSLASCEDLEYSSKISYSTERKIIEDDLLALRRELINRNDLISKFMTNEDEKDLSDEEIVKKRWFRFGSSSVWLESQQCYITVTRLMYAKSGDRNKPDISLIRAQAFDKDWNEIKGKRIPKIDISLPKSIEEELQRIDKEFGNVDACEELSSDAVAYDQCTIQHANAYLDGQARKEEFLKQYFVTYPTVYEIPFYTEIRYKGPEDPRIILRKDDDLEEPVIVFNMENERGRRFYSYLPHRNIKPLVEFDIKGHRARKKEKNWAPFFHEDDTKTISLLSRGFIHFVYSFSPFEVIKCSLNDGMCEKVFQKESLKLSNKNNYGGMRGGTQIVQLPSIIPKVTGKQMWLGIAKSHIEYCGCGRHFYRPMLSLFVESNGVYHQELVVPYLDFNTEVIGWNNQENKCDYINIMSPNSISAWEVLGQDPLTKKFDDYLVITYSESDILSKVITVRGMLDYILRLYGEKDIEEILFLHWILTTF</sequence>
<keyword evidence="8" id="KW-1185">Reference proteome</keyword>
<dbReference type="HOGENOM" id="CLU_013841_0_0_1"/>
<dbReference type="InterPro" id="IPR021988">
    <property type="entry name" value="BMT1"/>
</dbReference>
<evidence type="ECO:0000256" key="2">
    <source>
        <dbReference type="ARBA" id="ARBA00009486"/>
    </source>
</evidence>
<reference evidence="7 8" key="1">
    <citation type="journal article" date="2011" name="Proc. Natl. Acad. Sci. U.S.A.">
        <title>Evolutionary erosion of yeast sex chromosomes by mating-type switching accidents.</title>
        <authorList>
            <person name="Gordon J.L."/>
            <person name="Armisen D."/>
            <person name="Proux-Wera E."/>
            <person name="Oheigeartaigh S.S."/>
            <person name="Byrne K.P."/>
            <person name="Wolfe K.H."/>
        </authorList>
    </citation>
    <scope>NUCLEOTIDE SEQUENCE [LARGE SCALE GENOMIC DNA]</scope>
    <source>
        <strain evidence="8">ATCC 34711 / CBS 6284 / DSM 70876 / NBRC 10599 / NRRL Y-10934 / UCD 77-7</strain>
    </source>
</reference>
<dbReference type="RefSeq" id="XP_004180034.1">
    <property type="nucleotide sequence ID" value="XM_004179986.1"/>
</dbReference>
<dbReference type="Pfam" id="PF12141">
    <property type="entry name" value="BMT"/>
    <property type="match status" value="2"/>
</dbReference>
<evidence type="ECO:0000256" key="5">
    <source>
        <dbReference type="ARBA" id="ARBA00023316"/>
    </source>
</evidence>
<comment type="subcellular location">
    <subcellularLocation>
        <location evidence="1">Membrane</location>
        <topology evidence="1">Single-pass type II membrane protein</topology>
    </subcellularLocation>
</comment>
<evidence type="ECO:0000256" key="6">
    <source>
        <dbReference type="SAM" id="Phobius"/>
    </source>
</evidence>
<organism evidence="7 8">
    <name type="scientific">Henningerozyma blattae (strain ATCC 34711 / CBS 6284 / DSM 70876 / NBRC 10599 / NRRL Y-10934 / UCD 77-7)</name>
    <name type="common">Yeast</name>
    <name type="synonym">Tetrapisispora blattae</name>
    <dbReference type="NCBI Taxonomy" id="1071380"/>
    <lineage>
        <taxon>Eukaryota</taxon>
        <taxon>Fungi</taxon>
        <taxon>Dikarya</taxon>
        <taxon>Ascomycota</taxon>
        <taxon>Saccharomycotina</taxon>
        <taxon>Saccharomycetes</taxon>
        <taxon>Saccharomycetales</taxon>
        <taxon>Saccharomycetaceae</taxon>
        <taxon>Henningerozyma</taxon>
    </lineage>
</organism>
<evidence type="ECO:0000313" key="7">
    <source>
        <dbReference type="EMBL" id="CCH60515.1"/>
    </source>
</evidence>
<comment type="similarity">
    <text evidence="2">Belongs to the BMT family.</text>
</comment>
<dbReference type="GO" id="GO:0016020">
    <property type="term" value="C:membrane"/>
    <property type="evidence" value="ECO:0007669"/>
    <property type="project" value="UniProtKB-SubCell"/>
</dbReference>
<keyword evidence="4" id="KW-0735">Signal-anchor</keyword>
<dbReference type="Proteomes" id="UP000002866">
    <property type="component" value="Chromosome 3"/>
</dbReference>
<dbReference type="eggNOG" id="ENOG502QTZG">
    <property type="taxonomic scope" value="Eukaryota"/>
</dbReference>
<dbReference type="GeneID" id="14495495"/>
<dbReference type="AlphaFoldDB" id="I2H2B3"/>
<protein>
    <submittedName>
        <fullName evidence="7">Uncharacterized protein</fullName>
    </submittedName>
</protein>
<feature type="transmembrane region" description="Helical" evidence="6">
    <location>
        <begin position="81"/>
        <end position="99"/>
    </location>
</feature>
<accession>I2H2B3</accession>
<keyword evidence="6" id="KW-0812">Transmembrane</keyword>
<dbReference type="OrthoDB" id="3631276at2759"/>
<dbReference type="EMBL" id="HE806318">
    <property type="protein sequence ID" value="CCH60515.1"/>
    <property type="molecule type" value="Genomic_DNA"/>
</dbReference>
<dbReference type="GO" id="GO:0071555">
    <property type="term" value="P:cell wall organization"/>
    <property type="evidence" value="ECO:0007669"/>
    <property type="project" value="UniProtKB-KW"/>
</dbReference>
<keyword evidence="6" id="KW-1133">Transmembrane helix</keyword>
<name>I2H2B3_HENB6</name>
<dbReference type="STRING" id="1071380.I2H2B3"/>
<evidence type="ECO:0000256" key="4">
    <source>
        <dbReference type="ARBA" id="ARBA00022968"/>
    </source>
</evidence>
<evidence type="ECO:0000256" key="3">
    <source>
        <dbReference type="ARBA" id="ARBA00022676"/>
    </source>
</evidence>
<keyword evidence="5" id="KW-0961">Cell wall biogenesis/degradation</keyword>
<dbReference type="InParanoid" id="I2H2B3"/>
<keyword evidence="3" id="KW-0328">Glycosyltransferase</keyword>
<evidence type="ECO:0000256" key="1">
    <source>
        <dbReference type="ARBA" id="ARBA00004606"/>
    </source>
</evidence>
<keyword evidence="3" id="KW-0808">Transferase</keyword>
<evidence type="ECO:0000313" key="8">
    <source>
        <dbReference type="Proteomes" id="UP000002866"/>
    </source>
</evidence>
<proteinExistence type="inferred from homology"/>
<dbReference type="GO" id="GO:0000030">
    <property type="term" value="F:mannosyltransferase activity"/>
    <property type="evidence" value="ECO:0007669"/>
    <property type="project" value="InterPro"/>
</dbReference>
<dbReference type="KEGG" id="tbl:TBLA_0C07240"/>